<protein>
    <submittedName>
        <fullName evidence="2">Jg22844 protein</fullName>
    </submittedName>
</protein>
<keyword evidence="3" id="KW-1185">Reference proteome</keyword>
<keyword evidence="1" id="KW-1133">Transmembrane helix</keyword>
<feature type="transmembrane region" description="Helical" evidence="1">
    <location>
        <begin position="5"/>
        <end position="26"/>
    </location>
</feature>
<evidence type="ECO:0000313" key="3">
    <source>
        <dbReference type="Proteomes" id="UP000838756"/>
    </source>
</evidence>
<dbReference type="AlphaFoldDB" id="A0A8S4QFK1"/>
<dbReference type="Proteomes" id="UP000838756">
    <property type="component" value="Unassembled WGS sequence"/>
</dbReference>
<accession>A0A8S4QFK1</accession>
<comment type="caution">
    <text evidence="2">The sequence shown here is derived from an EMBL/GenBank/DDBJ whole genome shotgun (WGS) entry which is preliminary data.</text>
</comment>
<feature type="non-terminal residue" evidence="2">
    <location>
        <position position="1"/>
    </location>
</feature>
<feature type="transmembrane region" description="Helical" evidence="1">
    <location>
        <begin position="32"/>
        <end position="52"/>
    </location>
</feature>
<keyword evidence="1" id="KW-0812">Transmembrane</keyword>
<dbReference type="OrthoDB" id="8122539at2759"/>
<organism evidence="2 3">
    <name type="scientific">Pararge aegeria aegeria</name>
    <dbReference type="NCBI Taxonomy" id="348720"/>
    <lineage>
        <taxon>Eukaryota</taxon>
        <taxon>Metazoa</taxon>
        <taxon>Ecdysozoa</taxon>
        <taxon>Arthropoda</taxon>
        <taxon>Hexapoda</taxon>
        <taxon>Insecta</taxon>
        <taxon>Pterygota</taxon>
        <taxon>Neoptera</taxon>
        <taxon>Endopterygota</taxon>
        <taxon>Lepidoptera</taxon>
        <taxon>Glossata</taxon>
        <taxon>Ditrysia</taxon>
        <taxon>Papilionoidea</taxon>
        <taxon>Nymphalidae</taxon>
        <taxon>Satyrinae</taxon>
        <taxon>Satyrini</taxon>
        <taxon>Parargina</taxon>
        <taxon>Pararge</taxon>
    </lineage>
</organism>
<keyword evidence="1" id="KW-0472">Membrane</keyword>
<gene>
    <name evidence="2" type="primary">jg22844</name>
    <name evidence="2" type="ORF">PAEG_LOCUS661</name>
</gene>
<dbReference type="EMBL" id="CAKXAJ010002051">
    <property type="protein sequence ID" value="CAH2208044.1"/>
    <property type="molecule type" value="Genomic_DNA"/>
</dbReference>
<reference evidence="2" key="1">
    <citation type="submission" date="2022-03" db="EMBL/GenBank/DDBJ databases">
        <authorList>
            <person name="Lindestad O."/>
        </authorList>
    </citation>
    <scope>NUCLEOTIDE SEQUENCE</scope>
</reference>
<sequence>FCWNVFFWFIYINVTVAAILETTNMLQTAADGSFLDLFTMMPCVGYLLVALAKTYKIKMNRSVFENLVFELRDMWPNELIPEDEYQVITKSLKQLKLLIGVPARILEVDGALPPCREEHVTVGPAPDIFPDVLELPLHQILHQTQSRNRECTCLCAHTCALYPA</sequence>
<name>A0A8S4QFK1_9NEOP</name>
<proteinExistence type="predicted"/>
<evidence type="ECO:0000256" key="1">
    <source>
        <dbReference type="SAM" id="Phobius"/>
    </source>
</evidence>
<evidence type="ECO:0000313" key="2">
    <source>
        <dbReference type="EMBL" id="CAH2208044.1"/>
    </source>
</evidence>